<proteinExistence type="predicted"/>
<organism evidence="2 3">
    <name type="scientific">Corynebacterium humireducens NBRC 106098 = DSM 45392</name>
    <dbReference type="NCBI Taxonomy" id="1223515"/>
    <lineage>
        <taxon>Bacteria</taxon>
        <taxon>Bacillati</taxon>
        <taxon>Actinomycetota</taxon>
        <taxon>Actinomycetes</taxon>
        <taxon>Mycobacteriales</taxon>
        <taxon>Corynebacteriaceae</taxon>
        <taxon>Corynebacterium</taxon>
    </lineage>
</organism>
<dbReference type="EMBL" id="CP005286">
    <property type="protein sequence ID" value="AJE32497.1"/>
    <property type="molecule type" value="Genomic_DNA"/>
</dbReference>
<keyword evidence="3" id="KW-1185">Reference proteome</keyword>
<dbReference type="AlphaFoldDB" id="A0A0B5D5X7"/>
<feature type="transmembrane region" description="Helical" evidence="1">
    <location>
        <begin position="21"/>
        <end position="45"/>
    </location>
</feature>
<dbReference type="KEGG" id="chm:B842_03220"/>
<reference evidence="2 3" key="1">
    <citation type="submission" date="2013-04" db="EMBL/GenBank/DDBJ databases">
        <title>Complete genome sequence of Corynebacterium humireducens DSM 45392(T), isolated from a wastewater-fed microbial fuel cell.</title>
        <authorList>
            <person name="Ruckert C."/>
            <person name="Albersmeier A."/>
            <person name="Kalinowski J."/>
        </authorList>
    </citation>
    <scope>NUCLEOTIDE SEQUENCE [LARGE SCALE GENOMIC DNA]</scope>
    <source>
        <strain evidence="3">MFC-5</strain>
    </source>
</reference>
<dbReference type="HOGENOM" id="CLU_140886_0_0_11"/>
<protein>
    <submittedName>
        <fullName evidence="2">Uncharacterized protein</fullName>
    </submittedName>
</protein>
<feature type="transmembrane region" description="Helical" evidence="1">
    <location>
        <begin position="57"/>
        <end position="76"/>
    </location>
</feature>
<evidence type="ECO:0000256" key="1">
    <source>
        <dbReference type="SAM" id="Phobius"/>
    </source>
</evidence>
<dbReference type="STRING" id="1223515.B842_03220"/>
<gene>
    <name evidence="2" type="ORF">B842_03220</name>
</gene>
<keyword evidence="1" id="KW-1133">Transmembrane helix</keyword>
<evidence type="ECO:0000313" key="3">
    <source>
        <dbReference type="Proteomes" id="UP000031524"/>
    </source>
</evidence>
<keyword evidence="1" id="KW-0472">Membrane</keyword>
<sequence length="159" mass="17346">MPIEYLPAPVQPWARRLRGWLLSDASALLVLAYSAWGHAAAYQWIHTQVTHPAEAYFGFHVWALVWAGVGVLALAGAVWHRHLVATLATGAVVGIHALWAASHLGGALVGDFARGYVGFSVYSSLVLLTFWSLWRGARTEIQIRPIEGEHSAGRARARS</sequence>
<feature type="transmembrane region" description="Helical" evidence="1">
    <location>
        <begin position="113"/>
        <end position="134"/>
    </location>
</feature>
<name>A0A0B5D5X7_9CORY</name>
<feature type="transmembrane region" description="Helical" evidence="1">
    <location>
        <begin position="83"/>
        <end position="101"/>
    </location>
</feature>
<keyword evidence="1" id="KW-0812">Transmembrane</keyword>
<accession>A0A0B5D5X7</accession>
<dbReference type="Proteomes" id="UP000031524">
    <property type="component" value="Chromosome"/>
</dbReference>
<evidence type="ECO:0000313" key="2">
    <source>
        <dbReference type="EMBL" id="AJE32497.1"/>
    </source>
</evidence>